<dbReference type="GO" id="GO:0005737">
    <property type="term" value="C:cytoplasm"/>
    <property type="evidence" value="ECO:0007669"/>
    <property type="project" value="UniProtKB-SubCell"/>
</dbReference>
<keyword evidence="8" id="KW-0479">Metal-binding</keyword>
<dbReference type="Gene3D" id="2.130.10.30">
    <property type="entry name" value="Regulator of chromosome condensation 1/beta-lactamase-inhibitor protein II"/>
    <property type="match status" value="1"/>
</dbReference>
<sequence>MPPEFTAAAVKCGPNVTAVLTACGRLLVAGSNDSNRLGLDTWTLLGRRRTNHAPRLTLVRSLKKWKLKSVSFGRSHSAALTCDGRVVTMGSRTDCQLGHNCDRWPAPVDKMALRVITGNEIIENSRISMSTLETQVVVEPQEVLALYCSEKQISDGLTVTVNSIYTQWHCVFLLVDTTAPYKKSEESTKEVAKEEEQGEDFDTLGPVPDWIKEELAKATHSWPGNDIKA</sequence>
<proteinExistence type="inferred from homology"/>
<keyword evidence="10" id="KW-0418">Kinase</keyword>
<evidence type="ECO:0000256" key="13">
    <source>
        <dbReference type="PROSITE-ProRule" id="PRU00235"/>
    </source>
</evidence>
<comment type="similarity">
    <text evidence="3">Belongs to the protein kinase superfamily. NEK Ser/Thr protein kinase family. NIMA subfamily.</text>
</comment>
<dbReference type="EMBL" id="OV725082">
    <property type="protein sequence ID" value="CAH1405077.1"/>
    <property type="molecule type" value="Genomic_DNA"/>
</dbReference>
<dbReference type="AlphaFoldDB" id="A0A9P0HNY4"/>
<evidence type="ECO:0000256" key="1">
    <source>
        <dbReference type="ARBA" id="ARBA00001946"/>
    </source>
</evidence>
<keyword evidence="6" id="KW-0723">Serine/threonine-protein kinase</keyword>
<reference evidence="15" key="1">
    <citation type="submission" date="2022-01" db="EMBL/GenBank/DDBJ databases">
        <authorList>
            <person name="King R."/>
        </authorList>
    </citation>
    <scope>NUCLEOTIDE SEQUENCE</scope>
</reference>
<keyword evidence="5" id="KW-0963">Cytoplasm</keyword>
<gene>
    <name evidence="15" type="ORF">NEZAVI_LOCUS13365</name>
</gene>
<dbReference type="PROSITE" id="PS50012">
    <property type="entry name" value="RCC1_3"/>
    <property type="match status" value="1"/>
</dbReference>
<keyword evidence="10" id="KW-0808">Transferase</keyword>
<organism evidence="15 16">
    <name type="scientific">Nezara viridula</name>
    <name type="common">Southern green stink bug</name>
    <name type="synonym">Cimex viridulus</name>
    <dbReference type="NCBI Taxonomy" id="85310"/>
    <lineage>
        <taxon>Eukaryota</taxon>
        <taxon>Metazoa</taxon>
        <taxon>Ecdysozoa</taxon>
        <taxon>Arthropoda</taxon>
        <taxon>Hexapoda</taxon>
        <taxon>Insecta</taxon>
        <taxon>Pterygota</taxon>
        <taxon>Neoptera</taxon>
        <taxon>Paraneoptera</taxon>
        <taxon>Hemiptera</taxon>
        <taxon>Heteroptera</taxon>
        <taxon>Panheteroptera</taxon>
        <taxon>Pentatomomorpha</taxon>
        <taxon>Pentatomoidea</taxon>
        <taxon>Pentatomidae</taxon>
        <taxon>Pentatominae</taxon>
        <taxon>Nezara</taxon>
    </lineage>
</organism>
<dbReference type="EC" id="2.7.11.1" evidence="4"/>
<accession>A0A9P0HNY4</accession>
<dbReference type="GO" id="GO:0046872">
    <property type="term" value="F:metal ion binding"/>
    <property type="evidence" value="ECO:0007669"/>
    <property type="project" value="UniProtKB-KW"/>
</dbReference>
<evidence type="ECO:0000256" key="4">
    <source>
        <dbReference type="ARBA" id="ARBA00012513"/>
    </source>
</evidence>
<keyword evidence="11" id="KW-0067">ATP-binding</keyword>
<dbReference type="InterPro" id="IPR000408">
    <property type="entry name" value="Reg_chr_condens"/>
</dbReference>
<dbReference type="Proteomes" id="UP001152798">
    <property type="component" value="Chromosome 6"/>
</dbReference>
<evidence type="ECO:0000256" key="12">
    <source>
        <dbReference type="ARBA" id="ARBA00022842"/>
    </source>
</evidence>
<evidence type="ECO:0000256" key="5">
    <source>
        <dbReference type="ARBA" id="ARBA00022490"/>
    </source>
</evidence>
<comment type="cofactor">
    <cofactor evidence="1">
        <name>Mg(2+)</name>
        <dbReference type="ChEBI" id="CHEBI:18420"/>
    </cofactor>
</comment>
<dbReference type="InterPro" id="IPR051997">
    <property type="entry name" value="STK_NEK"/>
</dbReference>
<dbReference type="GO" id="GO:0005524">
    <property type="term" value="F:ATP binding"/>
    <property type="evidence" value="ECO:0007669"/>
    <property type="project" value="UniProtKB-KW"/>
</dbReference>
<evidence type="ECO:0000256" key="10">
    <source>
        <dbReference type="ARBA" id="ARBA00022777"/>
    </source>
</evidence>
<feature type="region of interest" description="Disordered" evidence="14">
    <location>
        <begin position="184"/>
        <end position="206"/>
    </location>
</feature>
<dbReference type="InterPro" id="IPR009091">
    <property type="entry name" value="RCC1/BLIP-II"/>
</dbReference>
<evidence type="ECO:0000313" key="15">
    <source>
        <dbReference type="EMBL" id="CAH1405077.1"/>
    </source>
</evidence>
<dbReference type="PANTHER" id="PTHR44535">
    <property type="entry name" value="PROTEIN CBG16200"/>
    <property type="match status" value="1"/>
</dbReference>
<keyword evidence="7" id="KW-0597">Phosphoprotein</keyword>
<keyword evidence="12" id="KW-0460">Magnesium</keyword>
<dbReference type="Pfam" id="PF13540">
    <property type="entry name" value="RCC1_2"/>
    <property type="match status" value="1"/>
</dbReference>
<evidence type="ECO:0000256" key="7">
    <source>
        <dbReference type="ARBA" id="ARBA00022553"/>
    </source>
</evidence>
<feature type="repeat" description="RCC1" evidence="13">
    <location>
        <begin position="24"/>
        <end position="83"/>
    </location>
</feature>
<dbReference type="OrthoDB" id="248923at2759"/>
<keyword evidence="16" id="KW-1185">Reference proteome</keyword>
<evidence type="ECO:0000313" key="16">
    <source>
        <dbReference type="Proteomes" id="UP001152798"/>
    </source>
</evidence>
<feature type="compositionally biased region" description="Basic and acidic residues" evidence="14">
    <location>
        <begin position="184"/>
        <end position="195"/>
    </location>
</feature>
<evidence type="ECO:0000256" key="6">
    <source>
        <dbReference type="ARBA" id="ARBA00022527"/>
    </source>
</evidence>
<protein>
    <recommendedName>
        <fullName evidence="4">non-specific serine/threonine protein kinase</fullName>
        <ecNumber evidence="4">2.7.11.1</ecNumber>
    </recommendedName>
</protein>
<evidence type="ECO:0000256" key="2">
    <source>
        <dbReference type="ARBA" id="ARBA00004496"/>
    </source>
</evidence>
<keyword evidence="9" id="KW-0547">Nucleotide-binding</keyword>
<dbReference type="PANTHER" id="PTHR44535:SF1">
    <property type="entry name" value="SERINE_THREONINE-PROTEIN KINASE NEK9"/>
    <property type="match status" value="1"/>
</dbReference>
<dbReference type="GO" id="GO:0004674">
    <property type="term" value="F:protein serine/threonine kinase activity"/>
    <property type="evidence" value="ECO:0007669"/>
    <property type="project" value="UniProtKB-KW"/>
</dbReference>
<comment type="subcellular location">
    <subcellularLocation>
        <location evidence="2">Cytoplasm</location>
    </subcellularLocation>
</comment>
<evidence type="ECO:0000256" key="3">
    <source>
        <dbReference type="ARBA" id="ARBA00010886"/>
    </source>
</evidence>
<evidence type="ECO:0000256" key="8">
    <source>
        <dbReference type="ARBA" id="ARBA00022723"/>
    </source>
</evidence>
<evidence type="ECO:0000256" key="9">
    <source>
        <dbReference type="ARBA" id="ARBA00022741"/>
    </source>
</evidence>
<evidence type="ECO:0000256" key="11">
    <source>
        <dbReference type="ARBA" id="ARBA00022840"/>
    </source>
</evidence>
<evidence type="ECO:0000256" key="14">
    <source>
        <dbReference type="SAM" id="MobiDB-lite"/>
    </source>
</evidence>
<dbReference type="SUPFAM" id="SSF50985">
    <property type="entry name" value="RCC1/BLIP-II"/>
    <property type="match status" value="1"/>
</dbReference>
<name>A0A9P0HNY4_NEZVI</name>